<dbReference type="Proteomes" id="UP000321570">
    <property type="component" value="Unassembled WGS sequence"/>
</dbReference>
<sequence>MGNCVSTKRCFFRFARRRRVRKGSFAEAGERVEECVEEKERREERDRDSECSQSLREFLFLERMCEEYEEMEEKRKKRIEEKKMKAKAEPKKVEERESRVDRDRDS</sequence>
<gene>
    <name evidence="2" type="ORF">WMSIL1_LOCUS9001</name>
</gene>
<accession>A0A564YTV9</accession>
<feature type="region of interest" description="Disordered" evidence="1">
    <location>
        <begin position="75"/>
        <end position="106"/>
    </location>
</feature>
<dbReference type="AlphaFoldDB" id="A0A564YTV9"/>
<dbReference type="EMBL" id="CABIJS010000344">
    <property type="protein sequence ID" value="VUZ49984.1"/>
    <property type="molecule type" value="Genomic_DNA"/>
</dbReference>
<evidence type="ECO:0000313" key="3">
    <source>
        <dbReference type="Proteomes" id="UP000321570"/>
    </source>
</evidence>
<name>A0A564YTV9_HYMDI</name>
<protein>
    <submittedName>
        <fullName evidence="2">Uncharacterized protein</fullName>
    </submittedName>
</protein>
<evidence type="ECO:0000256" key="1">
    <source>
        <dbReference type="SAM" id="MobiDB-lite"/>
    </source>
</evidence>
<reference evidence="2 3" key="1">
    <citation type="submission" date="2019-07" db="EMBL/GenBank/DDBJ databases">
        <authorList>
            <person name="Jastrzebski P J."/>
            <person name="Paukszto L."/>
            <person name="Jastrzebski P J."/>
        </authorList>
    </citation>
    <scope>NUCLEOTIDE SEQUENCE [LARGE SCALE GENOMIC DNA]</scope>
    <source>
        <strain evidence="2 3">WMS-il1</strain>
    </source>
</reference>
<proteinExistence type="predicted"/>
<organism evidence="2 3">
    <name type="scientific">Hymenolepis diminuta</name>
    <name type="common">Rat tapeworm</name>
    <dbReference type="NCBI Taxonomy" id="6216"/>
    <lineage>
        <taxon>Eukaryota</taxon>
        <taxon>Metazoa</taxon>
        <taxon>Spiralia</taxon>
        <taxon>Lophotrochozoa</taxon>
        <taxon>Platyhelminthes</taxon>
        <taxon>Cestoda</taxon>
        <taxon>Eucestoda</taxon>
        <taxon>Cyclophyllidea</taxon>
        <taxon>Hymenolepididae</taxon>
        <taxon>Hymenolepis</taxon>
    </lineage>
</organism>
<keyword evidence="3" id="KW-1185">Reference proteome</keyword>
<evidence type="ECO:0000313" key="2">
    <source>
        <dbReference type="EMBL" id="VUZ49984.1"/>
    </source>
</evidence>